<feature type="compositionally biased region" description="Pro residues" evidence="1">
    <location>
        <begin position="56"/>
        <end position="70"/>
    </location>
</feature>
<comment type="caution">
    <text evidence="3">The sequence shown here is derived from an EMBL/GenBank/DDBJ whole genome shotgun (WGS) entry which is preliminary data.</text>
</comment>
<evidence type="ECO:0000313" key="3">
    <source>
        <dbReference type="EMBL" id="MBC9209326.1"/>
    </source>
</evidence>
<gene>
    <name evidence="3" type="ORF">IBL26_20945</name>
</gene>
<feature type="region of interest" description="Disordered" evidence="1">
    <location>
        <begin position="49"/>
        <end position="70"/>
    </location>
</feature>
<evidence type="ECO:0000256" key="1">
    <source>
        <dbReference type="SAM" id="MobiDB-lite"/>
    </source>
</evidence>
<feature type="chain" id="PRO_5046657472" evidence="2">
    <location>
        <begin position="46"/>
        <end position="70"/>
    </location>
</feature>
<proteinExistence type="predicted"/>
<dbReference type="Proteomes" id="UP000626026">
    <property type="component" value="Unassembled WGS sequence"/>
</dbReference>
<sequence length="70" mass="7032">MRRRPLPMIRPAPRPALLAPPLAAALRAATMTLALSVPFAHSALAQVGAPTGVTRPPSPAAPADPAAAPP</sequence>
<dbReference type="EMBL" id="JACTVA010000051">
    <property type="protein sequence ID" value="MBC9209326.1"/>
    <property type="molecule type" value="Genomic_DNA"/>
</dbReference>
<keyword evidence="2" id="KW-0732">Signal</keyword>
<feature type="non-terminal residue" evidence="3">
    <location>
        <position position="70"/>
    </location>
</feature>
<reference evidence="3 4" key="1">
    <citation type="journal article" date="2013" name="Int. J. Syst. Evol. Microbiol.">
        <title>Roseomonas aerophila sp. nov., isolated from air.</title>
        <authorList>
            <person name="Kim S.J."/>
            <person name="Weon H.Y."/>
            <person name="Ahn J.H."/>
            <person name="Hong S.B."/>
            <person name="Seok S.J."/>
            <person name="Whang K.S."/>
            <person name="Kwon S.W."/>
        </authorList>
    </citation>
    <scope>NUCLEOTIDE SEQUENCE [LARGE SCALE GENOMIC DNA]</scope>
    <source>
        <strain evidence="3 4">NBRC 108923</strain>
    </source>
</reference>
<evidence type="ECO:0000256" key="2">
    <source>
        <dbReference type="SAM" id="SignalP"/>
    </source>
</evidence>
<accession>A0ABR7RSK5</accession>
<keyword evidence="4" id="KW-1185">Reference proteome</keyword>
<feature type="signal peptide" evidence="2">
    <location>
        <begin position="1"/>
        <end position="45"/>
    </location>
</feature>
<organism evidence="3 4">
    <name type="scientific">Teichococcus aerophilus</name>
    <dbReference type="NCBI Taxonomy" id="1224513"/>
    <lineage>
        <taxon>Bacteria</taxon>
        <taxon>Pseudomonadati</taxon>
        <taxon>Pseudomonadota</taxon>
        <taxon>Alphaproteobacteria</taxon>
        <taxon>Acetobacterales</taxon>
        <taxon>Roseomonadaceae</taxon>
        <taxon>Roseomonas</taxon>
    </lineage>
</organism>
<protein>
    <submittedName>
        <fullName evidence="3">2-oxoglutarate dehydrogenase, E2 component, dihydrolipoamide succinyltransferase</fullName>
    </submittedName>
</protein>
<name>A0ABR7RSK5_9PROT</name>
<evidence type="ECO:0000313" key="4">
    <source>
        <dbReference type="Proteomes" id="UP000626026"/>
    </source>
</evidence>